<dbReference type="InterPro" id="IPR034164">
    <property type="entry name" value="Pepsin-like_dom"/>
</dbReference>
<reference evidence="7" key="1">
    <citation type="journal article" date="2015" name="PLoS Genet.">
        <title>Genome Sequence and Transcriptome Analyses of Chrysochromulina tobin: Metabolic Tools for Enhanced Algal Fitness in the Prominent Order Prymnesiales (Haptophyceae).</title>
        <authorList>
            <person name="Hovde B.T."/>
            <person name="Deodato C.R."/>
            <person name="Hunsperger H.M."/>
            <person name="Ryken S.A."/>
            <person name="Yost W."/>
            <person name="Jha R.K."/>
            <person name="Patterson J."/>
            <person name="Monnat R.J. Jr."/>
            <person name="Barlow S.B."/>
            <person name="Starkenburg S.R."/>
            <person name="Cattolico R.A."/>
        </authorList>
    </citation>
    <scope>NUCLEOTIDE SEQUENCE</scope>
    <source>
        <strain evidence="7">CCMP291</strain>
    </source>
</reference>
<dbReference type="OrthoDB" id="771136at2759"/>
<dbReference type="AlphaFoldDB" id="A0A0M0K2V4"/>
<dbReference type="InterPro" id="IPR001461">
    <property type="entry name" value="Aspartic_peptidase_A1"/>
</dbReference>
<dbReference type="PANTHER" id="PTHR47966">
    <property type="entry name" value="BETA-SITE APP-CLEAVING ENZYME, ISOFORM A-RELATED"/>
    <property type="match status" value="1"/>
</dbReference>
<evidence type="ECO:0000313" key="6">
    <source>
        <dbReference type="EMBL" id="KOO32718.1"/>
    </source>
</evidence>
<keyword evidence="3" id="KW-1015">Disulfide bond</keyword>
<dbReference type="InterPro" id="IPR021109">
    <property type="entry name" value="Peptidase_aspartic_dom_sf"/>
</dbReference>
<keyword evidence="4" id="KW-0732">Signal</keyword>
<dbReference type="EMBL" id="JWZX01001700">
    <property type="protein sequence ID" value="KOO32718.1"/>
    <property type="molecule type" value="Genomic_DNA"/>
</dbReference>
<dbReference type="GO" id="GO:0004190">
    <property type="term" value="F:aspartic-type endopeptidase activity"/>
    <property type="evidence" value="ECO:0007669"/>
    <property type="project" value="InterPro"/>
</dbReference>
<dbReference type="PROSITE" id="PS51767">
    <property type="entry name" value="PEPTIDASE_A1"/>
    <property type="match status" value="1"/>
</dbReference>
<feature type="signal peptide" evidence="4">
    <location>
        <begin position="1"/>
        <end position="21"/>
    </location>
</feature>
<dbReference type="InterPro" id="IPR033121">
    <property type="entry name" value="PEPTIDASE_A1"/>
</dbReference>
<feature type="chain" id="PRO_5005602428" evidence="4">
    <location>
        <begin position="22"/>
        <end position="296"/>
    </location>
</feature>
<accession>A0A0M0K2V4</accession>
<protein>
    <submittedName>
        <fullName evidence="6">Pregnancy-associated glycoprotein 2-like protein</fullName>
    </submittedName>
</protein>
<dbReference type="GO" id="GO:0006508">
    <property type="term" value="P:proteolysis"/>
    <property type="evidence" value="ECO:0007669"/>
    <property type="project" value="InterPro"/>
</dbReference>
<sequence length="296" mass="31495">MFAYLLLRAFFWGFCVPLTNNDGVVYTTFVGVGTPPQHIAVVPDTGSYVLVSASTYCRSESCRLHRRFDPNSSSTCSNVSSHEFLLEYGQGDIIVHDSTESVSFLGTEASTTPIHEGEMVSLALISEEALKGFQASPFDGIMGMGKGKTTELGDDAFLEDLKIESFTLCMGDTKLTGDGIGGRLEMQSQLAVGNEYKPLATIGEHVWGTVLAHVGVPGQTASMVCSDEEACAAIIDSGTTLLMFPTSVVDSLYSSIEAGCTERNCLLSLQEQATCSGSAYNGLPNMELKVGNGSNT</sequence>
<organism evidence="6 7">
    <name type="scientific">Chrysochromulina tobinii</name>
    <dbReference type="NCBI Taxonomy" id="1460289"/>
    <lineage>
        <taxon>Eukaryota</taxon>
        <taxon>Haptista</taxon>
        <taxon>Haptophyta</taxon>
        <taxon>Prymnesiophyceae</taxon>
        <taxon>Prymnesiales</taxon>
        <taxon>Chrysochromulinaceae</taxon>
        <taxon>Chrysochromulina</taxon>
    </lineage>
</organism>
<dbReference type="Proteomes" id="UP000037460">
    <property type="component" value="Unassembled WGS sequence"/>
</dbReference>
<keyword evidence="7" id="KW-1185">Reference proteome</keyword>
<evidence type="ECO:0000259" key="5">
    <source>
        <dbReference type="PROSITE" id="PS51767"/>
    </source>
</evidence>
<dbReference type="CDD" id="cd05471">
    <property type="entry name" value="pepsin_like"/>
    <property type="match status" value="1"/>
</dbReference>
<feature type="active site" evidence="2">
    <location>
        <position position="236"/>
    </location>
</feature>
<comment type="caution">
    <text evidence="6">The sequence shown here is derived from an EMBL/GenBank/DDBJ whole genome shotgun (WGS) entry which is preliminary data.</text>
</comment>
<proteinExistence type="inferred from homology"/>
<feature type="disulfide bond" evidence="3">
    <location>
        <begin position="57"/>
        <end position="62"/>
    </location>
</feature>
<dbReference type="InterPro" id="IPR001969">
    <property type="entry name" value="Aspartic_peptidase_AS"/>
</dbReference>
<dbReference type="PROSITE" id="PS00141">
    <property type="entry name" value="ASP_PROTEASE"/>
    <property type="match status" value="1"/>
</dbReference>
<name>A0A0M0K2V4_9EUKA</name>
<feature type="active site" evidence="2">
    <location>
        <position position="44"/>
    </location>
</feature>
<dbReference type="Gene3D" id="2.40.70.10">
    <property type="entry name" value="Acid Proteases"/>
    <property type="match status" value="2"/>
</dbReference>
<evidence type="ECO:0000256" key="1">
    <source>
        <dbReference type="ARBA" id="ARBA00007447"/>
    </source>
</evidence>
<evidence type="ECO:0000256" key="3">
    <source>
        <dbReference type="PIRSR" id="PIRSR601461-2"/>
    </source>
</evidence>
<gene>
    <name evidence="6" type="ORF">Ctob_010432</name>
</gene>
<evidence type="ECO:0000256" key="4">
    <source>
        <dbReference type="SAM" id="SignalP"/>
    </source>
</evidence>
<comment type="similarity">
    <text evidence="1">Belongs to the peptidase A1 family.</text>
</comment>
<dbReference type="PANTHER" id="PTHR47966:SF51">
    <property type="entry name" value="BETA-SITE APP-CLEAVING ENZYME, ISOFORM A-RELATED"/>
    <property type="match status" value="1"/>
</dbReference>
<dbReference type="Pfam" id="PF00026">
    <property type="entry name" value="Asp"/>
    <property type="match status" value="1"/>
</dbReference>
<evidence type="ECO:0000256" key="2">
    <source>
        <dbReference type="PIRSR" id="PIRSR601461-1"/>
    </source>
</evidence>
<evidence type="ECO:0000313" key="7">
    <source>
        <dbReference type="Proteomes" id="UP000037460"/>
    </source>
</evidence>
<dbReference type="SUPFAM" id="SSF50630">
    <property type="entry name" value="Acid proteases"/>
    <property type="match status" value="1"/>
</dbReference>
<feature type="domain" description="Peptidase A1" evidence="5">
    <location>
        <begin position="26"/>
        <end position="296"/>
    </location>
</feature>